<evidence type="ECO:0000313" key="2">
    <source>
        <dbReference type="EMBL" id="SET60926.1"/>
    </source>
</evidence>
<evidence type="ECO:0000313" key="3">
    <source>
        <dbReference type="Proteomes" id="UP000198762"/>
    </source>
</evidence>
<proteinExistence type="predicted"/>
<dbReference type="InterPro" id="IPR029058">
    <property type="entry name" value="AB_hydrolase_fold"/>
</dbReference>
<accession>A0A1I0FRJ9</accession>
<name>A0A1I0FRJ9_9GAMM</name>
<keyword evidence="3" id="KW-1185">Reference proteome</keyword>
<organism evidence="2 3">
    <name type="scientific">Marinobacter segnicrescens</name>
    <dbReference type="NCBI Taxonomy" id="430453"/>
    <lineage>
        <taxon>Bacteria</taxon>
        <taxon>Pseudomonadati</taxon>
        <taxon>Pseudomonadota</taxon>
        <taxon>Gammaproteobacteria</taxon>
        <taxon>Pseudomonadales</taxon>
        <taxon>Marinobacteraceae</taxon>
        <taxon>Marinobacter</taxon>
    </lineage>
</organism>
<dbReference type="AlphaFoldDB" id="A0A1I0FRJ9"/>
<evidence type="ECO:0008006" key="4">
    <source>
        <dbReference type="Google" id="ProtNLM"/>
    </source>
</evidence>
<dbReference type="EMBL" id="FOHZ01000014">
    <property type="protein sequence ID" value="SET60926.1"/>
    <property type="molecule type" value="Genomic_DNA"/>
</dbReference>
<evidence type="ECO:0000256" key="1">
    <source>
        <dbReference type="SAM" id="MobiDB-lite"/>
    </source>
</evidence>
<feature type="region of interest" description="Disordered" evidence="1">
    <location>
        <begin position="68"/>
        <end position="91"/>
    </location>
</feature>
<dbReference type="Proteomes" id="UP000198762">
    <property type="component" value="Unassembled WGS sequence"/>
</dbReference>
<gene>
    <name evidence="2" type="ORF">SAMN04487962_11419</name>
</gene>
<dbReference type="Pfam" id="PF12048">
    <property type="entry name" value="DUF3530"/>
    <property type="match status" value="1"/>
</dbReference>
<dbReference type="SUPFAM" id="SSF53474">
    <property type="entry name" value="alpha/beta-Hydrolases"/>
    <property type="match status" value="1"/>
</dbReference>
<dbReference type="InterPro" id="IPR022529">
    <property type="entry name" value="DUF3530"/>
</dbReference>
<reference evidence="3" key="1">
    <citation type="submission" date="2016-10" db="EMBL/GenBank/DDBJ databases">
        <authorList>
            <person name="Varghese N."/>
            <person name="Submissions S."/>
        </authorList>
    </citation>
    <scope>NUCLEOTIDE SEQUENCE [LARGE SCALE GENOMIC DNA]</scope>
    <source>
        <strain evidence="3">CGMCC 1.6489</strain>
    </source>
</reference>
<dbReference type="STRING" id="430453.SAMN04487962_11419"/>
<dbReference type="Gene3D" id="3.40.50.1820">
    <property type="entry name" value="alpha/beta hydrolase"/>
    <property type="match status" value="1"/>
</dbReference>
<protein>
    <recommendedName>
        <fullName evidence="4">DUF3530 domain-containing protein</fullName>
    </recommendedName>
</protein>
<sequence length="355" mass="37185">MVKFPDTLASARRALGSPVEIGLYSNSSERGMSVASAEMHYLSTARWLSVLLVTALSLLTPVSAQEGVPADGAVQGGGSDKDGSEGEASADPVERFFIRSTGDSGMLAQLYPHLAVWLEPEGAPRVLALVEREATSDPKGAVVVLADEGQTANEPLLEGIRRRLTKAGWATMTLGNDQVGPSLQLARQRMAGVDAAAAGDSSGQDEPVMIDVNDQAAEDLLQAHREEMNARLASAVAWFLERDYSQVILVGTGRGAVVVNEYLPAAPEKVTRVAWIAPEFEGLAPGELAASLGGLPVEFLDLYPSRSSGGAERGAAFRRAGITGYKALGIPLTGGPRALHSRAIASRLAGWASGD</sequence>